<dbReference type="Pfam" id="PF23872">
    <property type="entry name" value="DUF7227"/>
    <property type="match status" value="1"/>
</dbReference>
<dbReference type="InterPro" id="IPR055651">
    <property type="entry name" value="DUF7227"/>
</dbReference>
<organism evidence="2 3">
    <name type="scientific">Pseudomonas phage M5.1</name>
    <dbReference type="NCBI Taxonomy" id="2873460"/>
    <lineage>
        <taxon>Viruses</taxon>
        <taxon>Duplodnaviria</taxon>
        <taxon>Heunggongvirae</taxon>
        <taxon>Uroviricota</taxon>
        <taxon>Caudoviricetes</taxon>
        <taxon>Vandenendeviridae</taxon>
        <taxon>Gorskivirinae</taxon>
        <taxon>Kremarvirus</taxon>
        <taxon>Kremarvirus M51</taxon>
    </lineage>
</organism>
<evidence type="ECO:0000259" key="1">
    <source>
        <dbReference type="Pfam" id="PF23872"/>
    </source>
</evidence>
<reference evidence="2 3" key="1">
    <citation type="submission" date="2021-08" db="EMBL/GenBank/DDBJ databases">
        <authorList>
            <person name="DeCurzio J.M.K."/>
            <person name="Krukonis G.P."/>
            <person name="Delesalle V.A."/>
        </authorList>
    </citation>
    <scope>NUCLEOTIDE SEQUENCE [LARGE SCALE GENOMIC DNA]</scope>
</reference>
<keyword evidence="3" id="KW-1185">Reference proteome</keyword>
<dbReference type="EMBL" id="MZ826350">
    <property type="protein sequence ID" value="UAV89761.1"/>
    <property type="molecule type" value="Genomic_DNA"/>
</dbReference>
<evidence type="ECO:0000313" key="3">
    <source>
        <dbReference type="Proteomes" id="UP000828412"/>
    </source>
</evidence>
<dbReference type="Proteomes" id="UP000828412">
    <property type="component" value="Segment"/>
</dbReference>
<evidence type="ECO:0000313" key="2">
    <source>
        <dbReference type="EMBL" id="UAV89761.1"/>
    </source>
</evidence>
<protein>
    <recommendedName>
        <fullName evidence="1">DUF7227 domain-containing protein</fullName>
    </recommendedName>
</protein>
<name>A0AAE8XE97_9CAUD</name>
<feature type="domain" description="DUF7227" evidence="1">
    <location>
        <begin position="1"/>
        <end position="233"/>
    </location>
</feature>
<sequence>MFYVLNPVSSNSKTGPMPVTTSNSATCPDACPIKLKGCYAKYGPVGMHWRKLDKGESKNAANWPDFLTQIKRIQRGSLWRHNQAGDLNGAADLIDLDKLSQLVDANKGKRGFTYTHYDVIGVEGEEVSMLTAYQNREAVKAANAKGFTVNVSGNNIAHADKLAATGLPVVVMMPRDAAKVSHTPQGNKVVICPAENTSKVNCLSCGLCQKADRGYIIGFRAHGTAAKTVELIAKG</sequence>
<dbReference type="GeneID" id="80266410"/>
<accession>A0AAE8XE97</accession>
<proteinExistence type="predicted"/>
<dbReference type="RefSeq" id="YP_010766713.1">
    <property type="nucleotide sequence ID" value="NC_073680.1"/>
</dbReference>
<dbReference type="KEGG" id="vg:80266410"/>
<gene>
    <name evidence="2" type="primary">180</name>
    <name evidence="2" type="ORF">M51_180</name>
</gene>